<comment type="cofactor">
    <cofactor evidence="1">
        <name>Zn(2+)</name>
        <dbReference type="ChEBI" id="CHEBI:29105"/>
    </cofactor>
</comment>
<dbReference type="RefSeq" id="WP_146320922.1">
    <property type="nucleotide sequence ID" value="NZ_CP042305.1"/>
</dbReference>
<evidence type="ECO:0000256" key="4">
    <source>
        <dbReference type="ARBA" id="ARBA00022723"/>
    </source>
</evidence>
<dbReference type="EC" id="1.1.1.1" evidence="3"/>
<dbReference type="PANTHER" id="PTHR42940:SF3">
    <property type="entry name" value="ALCOHOL DEHYDROGENASE 1-RELATED"/>
    <property type="match status" value="1"/>
</dbReference>
<dbReference type="GO" id="GO:0005737">
    <property type="term" value="C:cytoplasm"/>
    <property type="evidence" value="ECO:0007669"/>
    <property type="project" value="TreeGrafter"/>
</dbReference>
<dbReference type="Proteomes" id="UP000320216">
    <property type="component" value="Chromosome"/>
</dbReference>
<keyword evidence="5" id="KW-0862">Zinc</keyword>
<gene>
    <name evidence="10" type="ORF">FPZ11_11150</name>
</gene>
<dbReference type="Pfam" id="PF08240">
    <property type="entry name" value="ADH_N"/>
    <property type="match status" value="1"/>
</dbReference>
<dbReference type="KEGG" id="huw:FPZ11_11150"/>
<evidence type="ECO:0000256" key="6">
    <source>
        <dbReference type="ARBA" id="ARBA00023002"/>
    </source>
</evidence>
<dbReference type="Pfam" id="PF00107">
    <property type="entry name" value="ADH_zinc_N"/>
    <property type="match status" value="1"/>
</dbReference>
<feature type="domain" description="Alcohol dehydrogenase-like N-terminal" evidence="9">
    <location>
        <begin position="43"/>
        <end position="163"/>
    </location>
</feature>
<feature type="domain" description="Alcohol dehydrogenase-like C-terminal" evidence="8">
    <location>
        <begin position="207"/>
        <end position="336"/>
    </location>
</feature>
<comment type="similarity">
    <text evidence="2">Belongs to the zinc-containing alcohol dehydrogenase family.</text>
</comment>
<dbReference type="SUPFAM" id="SSF50129">
    <property type="entry name" value="GroES-like"/>
    <property type="match status" value="1"/>
</dbReference>
<dbReference type="AlphaFoldDB" id="A0A5B8M4T9"/>
<evidence type="ECO:0000259" key="9">
    <source>
        <dbReference type="Pfam" id="PF08240"/>
    </source>
</evidence>
<dbReference type="OrthoDB" id="9797931at2"/>
<evidence type="ECO:0000313" key="11">
    <source>
        <dbReference type="Proteomes" id="UP000320216"/>
    </source>
</evidence>
<evidence type="ECO:0000313" key="10">
    <source>
        <dbReference type="EMBL" id="QDZ15241.1"/>
    </source>
</evidence>
<dbReference type="InterPro" id="IPR013154">
    <property type="entry name" value="ADH-like_N"/>
</dbReference>
<protein>
    <recommendedName>
        <fullName evidence="3">alcohol dehydrogenase</fullName>
        <ecNumber evidence="3">1.1.1.1</ecNumber>
    </recommendedName>
</protein>
<dbReference type="EMBL" id="CP042305">
    <property type="protein sequence ID" value="QDZ15241.1"/>
    <property type="molecule type" value="Genomic_DNA"/>
</dbReference>
<keyword evidence="11" id="KW-1185">Reference proteome</keyword>
<dbReference type="InterPro" id="IPR036291">
    <property type="entry name" value="NAD(P)-bd_dom_sf"/>
</dbReference>
<organism evidence="10 11">
    <name type="scientific">Humibacter ginsenosidimutans</name>
    <dbReference type="NCBI Taxonomy" id="2599293"/>
    <lineage>
        <taxon>Bacteria</taxon>
        <taxon>Bacillati</taxon>
        <taxon>Actinomycetota</taxon>
        <taxon>Actinomycetes</taxon>
        <taxon>Micrococcales</taxon>
        <taxon>Microbacteriaceae</taxon>
        <taxon>Humibacter</taxon>
    </lineage>
</organism>
<name>A0A5B8M4T9_9MICO</name>
<dbReference type="SUPFAM" id="SSF51735">
    <property type="entry name" value="NAD(P)-binding Rossmann-fold domains"/>
    <property type="match status" value="1"/>
</dbReference>
<keyword evidence="7" id="KW-0520">NAD</keyword>
<sequence>MSRLLESPAPAGQASFPSATAMVWQGVGHAHEAVAVPGVRLAPGDALIAVELATVCGSDLHTLRGDRAASAPLVLGHEHVGTVVDTTRGAKSVDGTRLQIGDRVVWSQTVACGRCIRCRRGLPQLCLTAQRYGHERMRRGWELSGGFATHVHVRAGTATVQVPASVPAEALAPLSCAGATAVAALDAASAIVPLHDEVIVVGGAGMLGLTVTALATRAGAHVVVTEPVSSRRELALAFGADAVVDPDAAARSSSLRAVLHRRGRRGDSARIAIETSGATSSVGALVDTVDAGGVVVIAGSSVSDGELPLEPRRVASRMLTVRGVHHYTGEQLERAVVFAVDAWRELPLAAQVGRVFPLHETSAALDFALTSEMLRVGVSPYAG</sequence>
<dbReference type="InterPro" id="IPR011032">
    <property type="entry name" value="GroES-like_sf"/>
</dbReference>
<evidence type="ECO:0000256" key="1">
    <source>
        <dbReference type="ARBA" id="ARBA00001947"/>
    </source>
</evidence>
<keyword evidence="4" id="KW-0479">Metal-binding</keyword>
<dbReference type="PANTHER" id="PTHR42940">
    <property type="entry name" value="ALCOHOL DEHYDROGENASE 1-RELATED"/>
    <property type="match status" value="1"/>
</dbReference>
<dbReference type="Gene3D" id="3.90.180.10">
    <property type="entry name" value="Medium-chain alcohol dehydrogenases, catalytic domain"/>
    <property type="match status" value="1"/>
</dbReference>
<accession>A0A5B8M4T9</accession>
<evidence type="ECO:0000256" key="5">
    <source>
        <dbReference type="ARBA" id="ARBA00022833"/>
    </source>
</evidence>
<proteinExistence type="inferred from homology"/>
<dbReference type="GO" id="GO:0046872">
    <property type="term" value="F:metal ion binding"/>
    <property type="evidence" value="ECO:0007669"/>
    <property type="project" value="UniProtKB-KW"/>
</dbReference>
<evidence type="ECO:0000259" key="8">
    <source>
        <dbReference type="Pfam" id="PF00107"/>
    </source>
</evidence>
<dbReference type="GO" id="GO:0004022">
    <property type="term" value="F:alcohol dehydrogenase (NAD+) activity"/>
    <property type="evidence" value="ECO:0007669"/>
    <property type="project" value="UniProtKB-EC"/>
</dbReference>
<evidence type="ECO:0000256" key="3">
    <source>
        <dbReference type="ARBA" id="ARBA00013190"/>
    </source>
</evidence>
<evidence type="ECO:0000256" key="2">
    <source>
        <dbReference type="ARBA" id="ARBA00008072"/>
    </source>
</evidence>
<keyword evidence="6" id="KW-0560">Oxidoreductase</keyword>
<dbReference type="InterPro" id="IPR013149">
    <property type="entry name" value="ADH-like_C"/>
</dbReference>
<evidence type="ECO:0000256" key="7">
    <source>
        <dbReference type="ARBA" id="ARBA00023027"/>
    </source>
</evidence>
<reference evidence="10 11" key="1">
    <citation type="submission" date="2019-07" db="EMBL/GenBank/DDBJ databases">
        <title>Full genome sequence of Humibacter sp. WJ7-1.</title>
        <authorList>
            <person name="Im W.-T."/>
        </authorList>
    </citation>
    <scope>NUCLEOTIDE SEQUENCE [LARGE SCALE GENOMIC DNA]</scope>
    <source>
        <strain evidence="10 11">WJ7-1</strain>
    </source>
</reference>